<dbReference type="Proteomes" id="UP001056120">
    <property type="component" value="Linkage Group LG07"/>
</dbReference>
<keyword evidence="2" id="KW-1185">Reference proteome</keyword>
<name>A0ACB9IQX3_9ASTR</name>
<accession>A0ACB9IQX3</accession>
<dbReference type="EMBL" id="CM042024">
    <property type="protein sequence ID" value="KAI3810669.1"/>
    <property type="molecule type" value="Genomic_DNA"/>
</dbReference>
<gene>
    <name evidence="1" type="ORF">L1987_20291</name>
</gene>
<reference evidence="2" key="1">
    <citation type="journal article" date="2022" name="Mol. Ecol. Resour.">
        <title>The genomes of chicory, endive, great burdock and yacon provide insights into Asteraceae palaeo-polyploidization history and plant inulin production.</title>
        <authorList>
            <person name="Fan W."/>
            <person name="Wang S."/>
            <person name="Wang H."/>
            <person name="Wang A."/>
            <person name="Jiang F."/>
            <person name="Liu H."/>
            <person name="Zhao H."/>
            <person name="Xu D."/>
            <person name="Zhang Y."/>
        </authorList>
    </citation>
    <scope>NUCLEOTIDE SEQUENCE [LARGE SCALE GENOMIC DNA]</scope>
    <source>
        <strain evidence="2">cv. Yunnan</strain>
    </source>
</reference>
<protein>
    <submittedName>
        <fullName evidence="1">Uncharacterized protein</fullName>
    </submittedName>
</protein>
<comment type="caution">
    <text evidence="1">The sequence shown here is derived from an EMBL/GenBank/DDBJ whole genome shotgun (WGS) entry which is preliminary data.</text>
</comment>
<proteinExistence type="predicted"/>
<reference evidence="1 2" key="2">
    <citation type="journal article" date="2022" name="Mol. Ecol. Resour.">
        <title>The genomes of chicory, endive, great burdock and yacon provide insights into Asteraceae paleo-polyploidization history and plant inulin production.</title>
        <authorList>
            <person name="Fan W."/>
            <person name="Wang S."/>
            <person name="Wang H."/>
            <person name="Wang A."/>
            <person name="Jiang F."/>
            <person name="Liu H."/>
            <person name="Zhao H."/>
            <person name="Xu D."/>
            <person name="Zhang Y."/>
        </authorList>
    </citation>
    <scope>NUCLEOTIDE SEQUENCE [LARGE SCALE GENOMIC DNA]</scope>
    <source>
        <strain evidence="2">cv. Yunnan</strain>
        <tissue evidence="1">Leaves</tissue>
    </source>
</reference>
<evidence type="ECO:0000313" key="1">
    <source>
        <dbReference type="EMBL" id="KAI3810669.1"/>
    </source>
</evidence>
<evidence type="ECO:0000313" key="2">
    <source>
        <dbReference type="Proteomes" id="UP001056120"/>
    </source>
</evidence>
<sequence>MSLVLLVLLILFLKVINANIPRENCILVEPDENGVLKQKVQVVIPQFSKEGDVYEQESEDTFFKKQFVKQSQHSNVKGKGNQFQENRYHHQHVSPSVKMNAKKNVVSQQVIKVELGDGAKDIVDPVLPEQPVNEAENDNNIQDAPIQDHVMPNSPREGVVEDASVSESTKSDDNDPDVAPTTTTTQVGTSGSPSVTIPVSASNVSPPISSCTTRSTSNHRKEQDDNAHMVLVLVDLKFRVPSLENIAGGSSCRQENVIIPDNDDDDTEGAQGKDEQQIASSKPSVSLAGKSNAQGESSEGNKGDGQQVNENVREHVDKETLDCLIDDWESDVEDVEIEFEHDDEVVKYATHEGVEFDTSFID</sequence>
<organism evidence="1 2">
    <name type="scientific">Smallanthus sonchifolius</name>
    <dbReference type="NCBI Taxonomy" id="185202"/>
    <lineage>
        <taxon>Eukaryota</taxon>
        <taxon>Viridiplantae</taxon>
        <taxon>Streptophyta</taxon>
        <taxon>Embryophyta</taxon>
        <taxon>Tracheophyta</taxon>
        <taxon>Spermatophyta</taxon>
        <taxon>Magnoliopsida</taxon>
        <taxon>eudicotyledons</taxon>
        <taxon>Gunneridae</taxon>
        <taxon>Pentapetalae</taxon>
        <taxon>asterids</taxon>
        <taxon>campanulids</taxon>
        <taxon>Asterales</taxon>
        <taxon>Asteraceae</taxon>
        <taxon>Asteroideae</taxon>
        <taxon>Heliantheae alliance</taxon>
        <taxon>Millerieae</taxon>
        <taxon>Smallanthus</taxon>
    </lineage>
</organism>